<comment type="caution">
    <text evidence="3">The sequence shown here is derived from an EMBL/GenBank/DDBJ whole genome shotgun (WGS) entry which is preliminary data.</text>
</comment>
<protein>
    <submittedName>
        <fullName evidence="3">Retrovirus-related pol polyprotein from transposon TNT 1-94</fullName>
    </submittedName>
</protein>
<dbReference type="InterPro" id="IPR043502">
    <property type="entry name" value="DNA/RNA_pol_sf"/>
</dbReference>
<accession>A0ABQ4X1F1</accession>
<feature type="region of interest" description="Disordered" evidence="1">
    <location>
        <begin position="1"/>
        <end position="94"/>
    </location>
</feature>
<dbReference type="PANTHER" id="PTHR11439:SF483">
    <property type="entry name" value="PEPTIDE SYNTHASE GLIP-LIKE, PUTATIVE (AFU_ORTHOLOGUE AFUA_3G12920)-RELATED"/>
    <property type="match status" value="1"/>
</dbReference>
<keyword evidence="4" id="KW-1185">Reference proteome</keyword>
<sequence length="436" mass="50253">MFDEYFKPPIDVSTTISVATLPPPDTARASSSTSRDQDAPSPSTSPNNESTSPLIKSINVEEPNNEEEADFDSDTFRNPFAPPETSSAESSSRIVDTSNMHTFQQPHINTRRWTKDHPVLKNKARLVAKGFRQEERIDFKELLSLVARSHSHLRCLYFSQEHDIIPDGREDCFSQWYSQRRSAVDLTFFTWKEGEHITLVQIYVDDIIFASTNPSFCDKFADQMRKRFKISMMGKMSFFLGLQISQSPRGIFINQSKYALEMLKKYGLDQCDPVGIPMLERLKLDEDPNRTLVDLTRYRCIVGSLMYLIASRPDLVFAVAKIQGKILWMRSQLTNYGFDYNKIPLYCGSQSAIVLSCNSVQHTKTKHIPVKYHFIKEQVENEIVELYFVKTAYQLADIFTKALARERFEFLVKRQGMQSITPEELRHLAESDEDEE</sequence>
<dbReference type="InterPro" id="IPR013103">
    <property type="entry name" value="RVT_2"/>
</dbReference>
<evidence type="ECO:0000313" key="4">
    <source>
        <dbReference type="Proteomes" id="UP001151760"/>
    </source>
</evidence>
<reference evidence="3" key="1">
    <citation type="journal article" date="2022" name="Int. J. Mol. Sci.">
        <title>Draft Genome of Tanacetum Coccineum: Genomic Comparison of Closely Related Tanacetum-Family Plants.</title>
        <authorList>
            <person name="Yamashiro T."/>
            <person name="Shiraishi A."/>
            <person name="Nakayama K."/>
            <person name="Satake H."/>
        </authorList>
    </citation>
    <scope>NUCLEOTIDE SEQUENCE</scope>
</reference>
<reference evidence="3" key="2">
    <citation type="submission" date="2022-01" db="EMBL/GenBank/DDBJ databases">
        <authorList>
            <person name="Yamashiro T."/>
            <person name="Shiraishi A."/>
            <person name="Satake H."/>
            <person name="Nakayama K."/>
        </authorList>
    </citation>
    <scope>NUCLEOTIDE SEQUENCE</scope>
</reference>
<dbReference type="Proteomes" id="UP001151760">
    <property type="component" value="Unassembled WGS sequence"/>
</dbReference>
<feature type="compositionally biased region" description="Low complexity" evidence="1">
    <location>
        <begin position="83"/>
        <end position="92"/>
    </location>
</feature>
<evidence type="ECO:0000313" key="3">
    <source>
        <dbReference type="EMBL" id="GJS58942.1"/>
    </source>
</evidence>
<dbReference type="EMBL" id="BQNB010009114">
    <property type="protein sequence ID" value="GJS58942.1"/>
    <property type="molecule type" value="Genomic_DNA"/>
</dbReference>
<proteinExistence type="predicted"/>
<dbReference type="PANTHER" id="PTHR11439">
    <property type="entry name" value="GAG-POL-RELATED RETROTRANSPOSON"/>
    <property type="match status" value="1"/>
</dbReference>
<organism evidence="3 4">
    <name type="scientific">Tanacetum coccineum</name>
    <dbReference type="NCBI Taxonomy" id="301880"/>
    <lineage>
        <taxon>Eukaryota</taxon>
        <taxon>Viridiplantae</taxon>
        <taxon>Streptophyta</taxon>
        <taxon>Embryophyta</taxon>
        <taxon>Tracheophyta</taxon>
        <taxon>Spermatophyta</taxon>
        <taxon>Magnoliopsida</taxon>
        <taxon>eudicotyledons</taxon>
        <taxon>Gunneridae</taxon>
        <taxon>Pentapetalae</taxon>
        <taxon>asterids</taxon>
        <taxon>campanulids</taxon>
        <taxon>Asterales</taxon>
        <taxon>Asteraceae</taxon>
        <taxon>Asteroideae</taxon>
        <taxon>Anthemideae</taxon>
        <taxon>Anthemidinae</taxon>
        <taxon>Tanacetum</taxon>
    </lineage>
</organism>
<dbReference type="Pfam" id="PF07727">
    <property type="entry name" value="RVT_2"/>
    <property type="match status" value="1"/>
</dbReference>
<feature type="compositionally biased region" description="Acidic residues" evidence="1">
    <location>
        <begin position="63"/>
        <end position="73"/>
    </location>
</feature>
<feature type="compositionally biased region" description="Low complexity" evidence="1">
    <location>
        <begin position="40"/>
        <end position="53"/>
    </location>
</feature>
<dbReference type="CDD" id="cd09272">
    <property type="entry name" value="RNase_HI_RT_Ty1"/>
    <property type="match status" value="1"/>
</dbReference>
<feature type="domain" description="Reverse transcriptase Ty1/copia-type" evidence="2">
    <location>
        <begin position="180"/>
        <end position="279"/>
    </location>
</feature>
<dbReference type="SUPFAM" id="SSF56672">
    <property type="entry name" value="DNA/RNA polymerases"/>
    <property type="match status" value="1"/>
</dbReference>
<gene>
    <name evidence="3" type="ORF">Tco_0653726</name>
</gene>
<evidence type="ECO:0000256" key="1">
    <source>
        <dbReference type="SAM" id="MobiDB-lite"/>
    </source>
</evidence>
<name>A0ABQ4X1F1_9ASTR</name>
<evidence type="ECO:0000259" key="2">
    <source>
        <dbReference type="Pfam" id="PF07727"/>
    </source>
</evidence>